<comment type="subunit">
    <text evidence="3">Monomer.</text>
</comment>
<dbReference type="GO" id="GO:0070205">
    <property type="term" value="F:2-succinyl-6-hydroxy-2,4-cyclohexadiene-1-carboxylate synthase activity"/>
    <property type="evidence" value="ECO:0007669"/>
    <property type="project" value="UniProtKB-EC"/>
</dbReference>
<proteinExistence type="inferred from homology"/>
<sequence length="266" mass="29570">MKIKVNQVDYYVKVSGRGQPTWLLLHGFMGSQQDFATVAAHLPGTIISVDLLGHGQSTPVDAPECYTMPVQAEDLRQLLLQLSITQPINLVGYSMGGRLALYFALQYPQMLAHLFLESCTAGIADPKERAQRRAHDQQQAQQLLQAPLVEFVDAWEQLPLFKSQRNLDPAIQQQIRQQRLAQDPRALAASLLGMGTGSMPNLWPRLANLAIPTTLITGAKDPKFHNLAQKMASLLPNNQWKEVPTAGHNVHAEQPTAYVRILRESI</sequence>
<dbReference type="NCBIfam" id="TIGR03695">
    <property type="entry name" value="menH_SHCHC"/>
    <property type="match status" value="1"/>
</dbReference>
<evidence type="ECO:0000256" key="3">
    <source>
        <dbReference type="HAMAP-Rule" id="MF_01660"/>
    </source>
</evidence>
<dbReference type="InterPro" id="IPR029058">
    <property type="entry name" value="AB_hydrolase_fold"/>
</dbReference>
<comment type="pathway">
    <text evidence="3">Quinol/quinone metabolism; 1,4-dihydroxy-2-naphthoate biosynthesis; 1,4-dihydroxy-2-naphthoate from chorismate: step 3/7.</text>
</comment>
<feature type="domain" description="AB hydrolase-1" evidence="4">
    <location>
        <begin position="23"/>
        <end position="254"/>
    </location>
</feature>
<accession>A0ABY4PEC2</accession>
<comment type="function">
    <text evidence="3">Catalyzes a proton abstraction reaction that results in 2,5-elimination of pyruvate from 2-succinyl-5-enolpyruvyl-6-hydroxy-3-cyclohexene-1-carboxylate (SEPHCHC) and the formation of 2-succinyl-6-hydroxy-2,4-cyclohexadiene-1-carboxylate (SHCHC).</text>
</comment>
<evidence type="ECO:0000259" key="4">
    <source>
        <dbReference type="Pfam" id="PF00561"/>
    </source>
</evidence>
<protein>
    <recommendedName>
        <fullName evidence="3">Putative 2-succinyl-6-hydroxy-2,4-cyclohexadiene-1-carboxylate synthase</fullName>
        <shortName evidence="3">SHCHC synthase</shortName>
        <ecNumber evidence="3">4.2.99.20</ecNumber>
    </recommendedName>
</protein>
<evidence type="ECO:0000313" key="6">
    <source>
        <dbReference type="Proteomes" id="UP000831947"/>
    </source>
</evidence>
<dbReference type="Proteomes" id="UP000831947">
    <property type="component" value="Chromosome"/>
</dbReference>
<reference evidence="5 6" key="1">
    <citation type="journal article" date="2022" name="Int. J. Syst. Evol. Microbiol.">
        <title>Apilactobacillus apisilvae sp. nov., Nicolia spurrieriana gen. nov. sp. nov., Bombilactobacillus folatiphilus sp. nov. and Bombilactobacillus thymidiniphilus sp. nov., four new lactic acid bacterial isolates from stingless bees Tetragonula carbonaria and Austroplebeia australis.</title>
        <authorList>
            <person name="Oliphant S.A."/>
            <person name="Watson-Haigh N.S."/>
            <person name="Sumby K.M."/>
            <person name="Gardner J."/>
            <person name="Groom S."/>
            <person name="Jiranek V."/>
        </authorList>
    </citation>
    <scope>NUCLEOTIDE SEQUENCE [LARGE SCALE GENOMIC DNA]</scope>
    <source>
        <strain evidence="5 6">SG4_A1</strain>
    </source>
</reference>
<dbReference type="InterPro" id="IPR000073">
    <property type="entry name" value="AB_hydrolase_1"/>
</dbReference>
<dbReference type="InterPro" id="IPR022485">
    <property type="entry name" value="SHCHC_synthase_MenH"/>
</dbReference>
<dbReference type="PANTHER" id="PTHR42916">
    <property type="entry name" value="2-SUCCINYL-5-ENOLPYRUVYL-6-HYDROXY-3-CYCLOHEXENE-1-CARBOXYLATE SYNTHASE"/>
    <property type="match status" value="1"/>
</dbReference>
<comment type="similarity">
    <text evidence="3">Belongs to the AB hydrolase superfamily. MenH family.</text>
</comment>
<dbReference type="SUPFAM" id="SSF53474">
    <property type="entry name" value="alpha/beta-Hydrolases"/>
    <property type="match status" value="1"/>
</dbReference>
<organism evidence="5 6">
    <name type="scientific">Bombilactobacillus thymidiniphilus</name>
    <dbReference type="NCBI Taxonomy" id="2923363"/>
    <lineage>
        <taxon>Bacteria</taxon>
        <taxon>Bacillati</taxon>
        <taxon>Bacillota</taxon>
        <taxon>Bacilli</taxon>
        <taxon>Lactobacillales</taxon>
        <taxon>Lactobacillaceae</taxon>
        <taxon>Bombilactobacillus</taxon>
    </lineage>
</organism>
<keyword evidence="6" id="KW-1185">Reference proteome</keyword>
<evidence type="ECO:0000313" key="5">
    <source>
        <dbReference type="EMBL" id="UQS84138.1"/>
    </source>
</evidence>
<dbReference type="EC" id="4.2.99.20" evidence="3"/>
<dbReference type="Pfam" id="PF00561">
    <property type="entry name" value="Abhydrolase_1"/>
    <property type="match status" value="1"/>
</dbReference>
<keyword evidence="2 3" id="KW-0456">Lyase</keyword>
<comment type="pathway">
    <text evidence="3">Quinol/quinone metabolism; menaquinone biosynthesis.</text>
</comment>
<dbReference type="EMBL" id="CP093365">
    <property type="protein sequence ID" value="UQS84138.1"/>
    <property type="molecule type" value="Genomic_DNA"/>
</dbReference>
<keyword evidence="1 3" id="KW-0474">Menaquinone biosynthesis</keyword>
<dbReference type="PANTHER" id="PTHR42916:SF1">
    <property type="entry name" value="PROTEIN PHYLLO, CHLOROPLASTIC"/>
    <property type="match status" value="1"/>
</dbReference>
<comment type="catalytic activity">
    <reaction evidence="3">
        <text>5-enolpyruvoyl-6-hydroxy-2-succinyl-cyclohex-3-ene-1-carboxylate = (1R,6R)-6-hydroxy-2-succinyl-cyclohexa-2,4-diene-1-carboxylate + pyruvate</text>
        <dbReference type="Rhea" id="RHEA:25597"/>
        <dbReference type="ChEBI" id="CHEBI:15361"/>
        <dbReference type="ChEBI" id="CHEBI:58689"/>
        <dbReference type="ChEBI" id="CHEBI:58818"/>
        <dbReference type="EC" id="4.2.99.20"/>
    </reaction>
</comment>
<dbReference type="HAMAP" id="MF_01660">
    <property type="entry name" value="MenH"/>
    <property type="match status" value="1"/>
</dbReference>
<evidence type="ECO:0000256" key="2">
    <source>
        <dbReference type="ARBA" id="ARBA00023239"/>
    </source>
</evidence>
<name>A0ABY4PEC2_9LACO</name>
<gene>
    <name evidence="3 5" type="primary">menH</name>
    <name evidence="5" type="ORF">MOO47_03010</name>
</gene>
<evidence type="ECO:0000256" key="1">
    <source>
        <dbReference type="ARBA" id="ARBA00022428"/>
    </source>
</evidence>
<dbReference type="PRINTS" id="PR00111">
    <property type="entry name" value="ABHYDROLASE"/>
</dbReference>
<dbReference type="RefSeq" id="WP_249513322.1">
    <property type="nucleotide sequence ID" value="NZ_CP093365.1"/>
</dbReference>
<dbReference type="Gene3D" id="3.40.50.1820">
    <property type="entry name" value="alpha/beta hydrolase"/>
    <property type="match status" value="1"/>
</dbReference>